<dbReference type="CDD" id="cd13441">
    <property type="entry name" value="CamS_repeat_1"/>
    <property type="match status" value="1"/>
</dbReference>
<dbReference type="InterPro" id="IPR011426">
    <property type="entry name" value="CamS"/>
</dbReference>
<gene>
    <name evidence="1" type="ORF">P799_04950</name>
</gene>
<reference evidence="1 2" key="1">
    <citation type="journal article" date="2015" name="Stand. Genomic Sci.">
        <title>Genome sequence and description of the mosquitocidal and heavy metal tolerant strain Lysinibacillus sphaericus CBAM5.</title>
        <authorList>
            <person name="Pena-Montenegro T.D."/>
            <person name="Lozano L."/>
            <person name="Dussan J."/>
        </authorList>
    </citation>
    <scope>NUCLEOTIDE SEQUENCE [LARGE SCALE GENOMIC DNA]</scope>
    <source>
        <strain evidence="1 2">CBAM5</strain>
    </source>
</reference>
<evidence type="ECO:0008006" key="3">
    <source>
        <dbReference type="Google" id="ProtNLM"/>
    </source>
</evidence>
<dbReference type="Gene3D" id="3.10.570.10">
    <property type="entry name" value="sex pheromone staph- cam373 precursor domain"/>
    <property type="match status" value="1"/>
</dbReference>
<dbReference type="EMBL" id="AYKQ01000008">
    <property type="protein sequence ID" value="EWH33565.1"/>
    <property type="molecule type" value="Genomic_DNA"/>
</dbReference>
<protein>
    <recommendedName>
        <fullName evidence="3">Protein involved in sex pheromone biosynthesis</fullName>
    </recommendedName>
</protein>
<evidence type="ECO:0000313" key="2">
    <source>
        <dbReference type="Proteomes" id="UP000023555"/>
    </source>
</evidence>
<evidence type="ECO:0000313" key="1">
    <source>
        <dbReference type="EMBL" id="EWH33565.1"/>
    </source>
</evidence>
<proteinExistence type="predicted"/>
<accession>W7S1S8</accession>
<sequence length="398" mass="45754">MVNLVSLIKEFELLHSDQGVNGMKRRKRMLLSVASLLLLSSCNSEMEEVTKDEKKYISSIQKKETYEIQQPAKFNIARGSIIKNMNNALNMNEIERGLMELSVNHFSTEKFYMQEGQYLSGKTISQWLSRKTNEDVGLNPAIEHQTDNVLEDEKRYPLILSHVLEQDFINKETNKIEGMSIAISLNEYYDIRVTDDEGLIYTGQVKVDQNNDEIDDVKIFGKKVAEKIVKDIRGNVKIPNVPIYLTLFQESNINDIIPGVFLAETFIPHGEATITKWAEIDKKFYIFPSEALYTLDQNMYTKLLLFKEDIQKGFKHLNLKIFGKLQYEKGKLTDIQIEVNAPLINEPELIGLLQLISTNLNSILIDYTPITVRIIDQQQDVGIVLWDPLEKQIFATPI</sequence>
<dbReference type="Proteomes" id="UP000023555">
    <property type="component" value="Unassembled WGS sequence"/>
</dbReference>
<comment type="caution">
    <text evidence="1">The sequence shown here is derived from an EMBL/GenBank/DDBJ whole genome shotgun (WGS) entry which is preliminary data.</text>
</comment>
<dbReference type="AlphaFoldDB" id="W7S1S8"/>
<name>W7S1S8_LYSSH</name>
<dbReference type="PIRSF" id="PIRSF012509">
    <property type="entry name" value="CamS"/>
    <property type="match status" value="1"/>
</dbReference>
<organism evidence="1 2">
    <name type="scientific">Lysinibacillus sphaericus CBAM5</name>
    <dbReference type="NCBI Taxonomy" id="1400869"/>
    <lineage>
        <taxon>Bacteria</taxon>
        <taxon>Bacillati</taxon>
        <taxon>Bacillota</taxon>
        <taxon>Bacilli</taxon>
        <taxon>Bacillales</taxon>
        <taxon>Bacillaceae</taxon>
        <taxon>Lysinibacillus</taxon>
    </lineage>
</organism>
<dbReference type="HOGENOM" id="CLU_052482_0_0_9"/>
<dbReference type="Pfam" id="PF07537">
    <property type="entry name" value="CamS"/>
    <property type="match status" value="1"/>
</dbReference>